<evidence type="ECO:0000259" key="14">
    <source>
        <dbReference type="SMART" id="SM00852"/>
    </source>
</evidence>
<dbReference type="SUPFAM" id="SSF53218">
    <property type="entry name" value="Molybdenum cofactor biosynthesis proteins"/>
    <property type="match status" value="1"/>
</dbReference>
<dbReference type="Pfam" id="PF24102">
    <property type="entry name" value="FLAD1_M"/>
    <property type="match status" value="1"/>
</dbReference>
<dbReference type="GO" id="GO:0006747">
    <property type="term" value="P:FAD biosynthetic process"/>
    <property type="evidence" value="ECO:0007669"/>
    <property type="project" value="TreeGrafter"/>
</dbReference>
<comment type="pathway">
    <text evidence="1">Cofactor biosynthesis; FAD biosynthesis; FAD from FMN: step 1/1.</text>
</comment>
<dbReference type="OrthoDB" id="270728at2759"/>
<evidence type="ECO:0000256" key="3">
    <source>
        <dbReference type="ARBA" id="ARBA00012393"/>
    </source>
</evidence>
<dbReference type="InterPro" id="IPR056596">
    <property type="entry name" value="FLAD1_M"/>
</dbReference>
<evidence type="ECO:0000256" key="13">
    <source>
        <dbReference type="ARBA" id="ARBA00049494"/>
    </source>
</evidence>
<sequence>MSRFCVGASSMSTVVLSGPLRTLVAAAKRDDRKTAGIIVIGDEILKGSTTDTNSSFFCRKLHSRGILLKKISVIGDDVNEIADEVRKFSESYDVVFTTGGIGPTHDDRTLMGLAQAFEDVLAPSTEMYAALANYVKPGLAADTNLGLKRMCNIPKTSRLLWGGKSTSKFPLVQMRNVTVFPGVPKFCEQAFDELEEIIFPPGSVRPFFTQTLHIRSSELNFSKTMTEIADKYSDLVSIGSYPSTDNGYYKTKLVVESDSVDVGEKAVSDLKFALKDLVTYYDEAAWLNSVQKFKAFRKREADKMLNDGFIDRLDDAMSVIHRIVDQYPLDEIALSFNGGKDCTLLLHLLRVKVDEKYGPGKSIQGFHIVCGDSFPDATQFIINSANRYNIEVLELSGPMKAGLKQLQEMRPKIEAVLMGSRSTDPRGAFMRSKCEMTDTGWPSFLRKYGPGKSIQGFHIVCGDSFPDATQFIINSANRYNIEVLELSGPMKAGLKQLQEMRPKIEAVLMGSRSTDPRGAFMRSKCEMTDTGWPSFLRVCPILDWSYADVWRVLRGLCIPYCRLYDQGYTSLGERDTTRRNDALKVLDKNGRLLGYRPAYMLTSDALERSGRFGAHAKFTAGPGLMLDLFWKVWDSCEILLGKSGDLVPNSCQVE</sequence>
<keyword evidence="7" id="KW-0548">Nucleotidyltransferase</keyword>
<dbReference type="InterPro" id="IPR001453">
    <property type="entry name" value="MoaB/Mog_dom"/>
</dbReference>
<keyword evidence="8" id="KW-0547">Nucleotide-binding</keyword>
<dbReference type="Pfam" id="PF00994">
    <property type="entry name" value="MoCF_biosynth"/>
    <property type="match status" value="1"/>
</dbReference>
<evidence type="ECO:0000256" key="10">
    <source>
        <dbReference type="ARBA" id="ARBA00022840"/>
    </source>
</evidence>
<evidence type="ECO:0000313" key="16">
    <source>
        <dbReference type="Proteomes" id="UP000031036"/>
    </source>
</evidence>
<evidence type="ECO:0000256" key="1">
    <source>
        <dbReference type="ARBA" id="ARBA00004726"/>
    </source>
</evidence>
<evidence type="ECO:0000313" key="15">
    <source>
        <dbReference type="EMBL" id="KHN86222.1"/>
    </source>
</evidence>
<protein>
    <recommendedName>
        <fullName evidence="3">FAD synthase</fullName>
        <ecNumber evidence="3">2.7.7.2</ecNumber>
    </recommendedName>
    <alternativeName>
        <fullName evidence="11">FAD pyrophosphorylase</fullName>
    </alternativeName>
    <alternativeName>
        <fullName evidence="12">FMN adenylyltransferase</fullName>
    </alternativeName>
</protein>
<keyword evidence="9" id="KW-0274">FAD</keyword>
<evidence type="ECO:0000256" key="4">
    <source>
        <dbReference type="ARBA" id="ARBA00022630"/>
    </source>
</evidence>
<dbReference type="PANTHER" id="PTHR23293">
    <property type="entry name" value="FAD SYNTHETASE-RELATED FMN ADENYLYLTRANSFERASE"/>
    <property type="match status" value="1"/>
</dbReference>
<gene>
    <name evidence="15" type="primary">R53.1</name>
    <name evidence="15" type="ORF">Tcan_03325</name>
</gene>
<evidence type="ECO:0000256" key="7">
    <source>
        <dbReference type="ARBA" id="ARBA00022695"/>
    </source>
</evidence>
<dbReference type="EMBL" id="JPKZ01000639">
    <property type="protein sequence ID" value="KHN86222.1"/>
    <property type="molecule type" value="Genomic_DNA"/>
</dbReference>
<dbReference type="Proteomes" id="UP000031036">
    <property type="component" value="Unassembled WGS sequence"/>
</dbReference>
<dbReference type="Gene3D" id="3.40.980.10">
    <property type="entry name" value="MoaB/Mog-like domain"/>
    <property type="match status" value="1"/>
</dbReference>
<evidence type="ECO:0000256" key="8">
    <source>
        <dbReference type="ARBA" id="ARBA00022741"/>
    </source>
</evidence>
<dbReference type="CDD" id="cd01986">
    <property type="entry name" value="AANH-like"/>
    <property type="match status" value="1"/>
</dbReference>
<dbReference type="SUPFAM" id="SSF52402">
    <property type="entry name" value="Adenine nucleotide alpha hydrolases-like"/>
    <property type="match status" value="2"/>
</dbReference>
<dbReference type="GO" id="GO:0005524">
    <property type="term" value="F:ATP binding"/>
    <property type="evidence" value="ECO:0007669"/>
    <property type="project" value="UniProtKB-KW"/>
</dbReference>
<evidence type="ECO:0000256" key="9">
    <source>
        <dbReference type="ARBA" id="ARBA00022827"/>
    </source>
</evidence>
<dbReference type="CDD" id="cd23948">
    <property type="entry name" value="FAD_synthase"/>
    <property type="match status" value="1"/>
</dbReference>
<dbReference type="GO" id="GO:0003919">
    <property type="term" value="F:FMN adenylyltransferase activity"/>
    <property type="evidence" value="ECO:0007669"/>
    <property type="project" value="UniProtKB-EC"/>
</dbReference>
<dbReference type="PANTHER" id="PTHR23293:SF9">
    <property type="entry name" value="FAD SYNTHASE"/>
    <property type="match status" value="1"/>
</dbReference>
<dbReference type="AlphaFoldDB" id="A0A0B2VY10"/>
<dbReference type="OMA" id="PDWVNNY"/>
<dbReference type="InterPro" id="IPR036425">
    <property type="entry name" value="MoaB/Mog-like_dom_sf"/>
</dbReference>
<keyword evidence="16" id="KW-1185">Reference proteome</keyword>
<dbReference type="InterPro" id="IPR002500">
    <property type="entry name" value="PAPS_reduct_dom"/>
</dbReference>
<dbReference type="CDD" id="cd00885">
    <property type="entry name" value="cinA"/>
    <property type="match status" value="1"/>
</dbReference>
<feature type="domain" description="MoaB/Mog" evidence="14">
    <location>
        <begin position="36"/>
        <end position="202"/>
    </location>
</feature>
<accession>A0A0B2VY10</accession>
<reference evidence="15 16" key="1">
    <citation type="submission" date="2014-11" db="EMBL/GenBank/DDBJ databases">
        <title>Genetic blueprint of the zoonotic pathogen Toxocara canis.</title>
        <authorList>
            <person name="Zhu X.-Q."/>
            <person name="Korhonen P.K."/>
            <person name="Cai H."/>
            <person name="Young N.D."/>
            <person name="Nejsum P."/>
            <person name="von Samson-Himmelstjerna G."/>
            <person name="Boag P.R."/>
            <person name="Tan P."/>
            <person name="Li Q."/>
            <person name="Min J."/>
            <person name="Yang Y."/>
            <person name="Wang X."/>
            <person name="Fang X."/>
            <person name="Hall R.S."/>
            <person name="Hofmann A."/>
            <person name="Sternberg P.W."/>
            <person name="Jex A.R."/>
            <person name="Gasser R.B."/>
        </authorList>
    </citation>
    <scope>NUCLEOTIDE SEQUENCE [LARGE SCALE GENOMIC DNA]</scope>
    <source>
        <strain evidence="15">PN_DK_2014</strain>
    </source>
</reference>
<evidence type="ECO:0000256" key="6">
    <source>
        <dbReference type="ARBA" id="ARBA00022679"/>
    </source>
</evidence>
<dbReference type="Gene3D" id="3.40.50.620">
    <property type="entry name" value="HUPs"/>
    <property type="match status" value="2"/>
</dbReference>
<comment type="catalytic activity">
    <reaction evidence="13">
        <text>FMN + ATP + H(+) = FAD + diphosphate</text>
        <dbReference type="Rhea" id="RHEA:17237"/>
        <dbReference type="ChEBI" id="CHEBI:15378"/>
        <dbReference type="ChEBI" id="CHEBI:30616"/>
        <dbReference type="ChEBI" id="CHEBI:33019"/>
        <dbReference type="ChEBI" id="CHEBI:57692"/>
        <dbReference type="ChEBI" id="CHEBI:58210"/>
        <dbReference type="EC" id="2.7.7.2"/>
    </reaction>
</comment>
<evidence type="ECO:0000256" key="11">
    <source>
        <dbReference type="ARBA" id="ARBA00031145"/>
    </source>
</evidence>
<dbReference type="EC" id="2.7.7.2" evidence="3"/>
<proteinExistence type="inferred from homology"/>
<comment type="caution">
    <text evidence="15">The sequence shown here is derived from an EMBL/GenBank/DDBJ whole genome shotgun (WGS) entry which is preliminary data.</text>
</comment>
<name>A0A0B2VY10_TOXCA</name>
<keyword evidence="6" id="KW-0808">Transferase</keyword>
<dbReference type="SMART" id="SM00852">
    <property type="entry name" value="MoCF_biosynth"/>
    <property type="match status" value="1"/>
</dbReference>
<dbReference type="Pfam" id="PF01507">
    <property type="entry name" value="PAPS_reduct"/>
    <property type="match status" value="2"/>
</dbReference>
<organism evidence="15 16">
    <name type="scientific">Toxocara canis</name>
    <name type="common">Canine roundworm</name>
    <dbReference type="NCBI Taxonomy" id="6265"/>
    <lineage>
        <taxon>Eukaryota</taxon>
        <taxon>Metazoa</taxon>
        <taxon>Ecdysozoa</taxon>
        <taxon>Nematoda</taxon>
        <taxon>Chromadorea</taxon>
        <taxon>Rhabditida</taxon>
        <taxon>Spirurina</taxon>
        <taxon>Ascaridomorpha</taxon>
        <taxon>Ascaridoidea</taxon>
        <taxon>Toxocaridae</taxon>
        <taxon>Toxocara</taxon>
    </lineage>
</organism>
<dbReference type="STRING" id="6265.A0A0B2VY10"/>
<dbReference type="InterPro" id="IPR014729">
    <property type="entry name" value="Rossmann-like_a/b/a_fold"/>
</dbReference>
<evidence type="ECO:0000256" key="2">
    <source>
        <dbReference type="ARBA" id="ARBA00007589"/>
    </source>
</evidence>
<comment type="similarity">
    <text evidence="2">In the N-terminal section; belongs to the MoaB/Mog family.</text>
</comment>
<keyword evidence="10" id="KW-0067">ATP-binding</keyword>
<keyword evidence="4" id="KW-0285">Flavoprotein</keyword>
<evidence type="ECO:0000256" key="5">
    <source>
        <dbReference type="ARBA" id="ARBA00022643"/>
    </source>
</evidence>
<keyword evidence="5" id="KW-0288">FMN</keyword>
<evidence type="ECO:0000256" key="12">
    <source>
        <dbReference type="ARBA" id="ARBA00031871"/>
    </source>
</evidence>